<dbReference type="GO" id="GO:0016020">
    <property type="term" value="C:membrane"/>
    <property type="evidence" value="ECO:0007669"/>
    <property type="project" value="UniProtKB-SubCell"/>
</dbReference>
<evidence type="ECO:0008006" key="8">
    <source>
        <dbReference type="Google" id="ProtNLM"/>
    </source>
</evidence>
<feature type="transmembrane region" description="Helical" evidence="5">
    <location>
        <begin position="378"/>
        <end position="401"/>
    </location>
</feature>
<evidence type="ECO:0000256" key="3">
    <source>
        <dbReference type="ARBA" id="ARBA00022989"/>
    </source>
</evidence>
<dbReference type="InterPro" id="IPR002293">
    <property type="entry name" value="AA/rel_permease1"/>
</dbReference>
<comment type="subcellular location">
    <subcellularLocation>
        <location evidence="1">Membrane</location>
        <topology evidence="1">Multi-pass membrane protein</topology>
    </subcellularLocation>
</comment>
<keyword evidence="3 5" id="KW-1133">Transmembrane helix</keyword>
<gene>
    <name evidence="6" type="ORF">LDG_6474</name>
</gene>
<feature type="transmembrane region" description="Helical" evidence="5">
    <location>
        <begin position="213"/>
        <end position="232"/>
    </location>
</feature>
<keyword evidence="2 5" id="KW-0812">Transmembrane</keyword>
<dbReference type="AlphaFoldDB" id="G9EMK6"/>
<feature type="transmembrane region" description="Helical" evidence="5">
    <location>
        <begin position="438"/>
        <end position="454"/>
    </location>
</feature>
<keyword evidence="7" id="KW-1185">Reference proteome</keyword>
<dbReference type="GO" id="GO:0022857">
    <property type="term" value="F:transmembrane transporter activity"/>
    <property type="evidence" value="ECO:0007669"/>
    <property type="project" value="InterPro"/>
</dbReference>
<dbReference type="PANTHER" id="PTHR47704">
    <property type="entry name" value="POTASSIUM TRANSPORTER KIMA"/>
    <property type="match status" value="1"/>
</dbReference>
<evidence type="ECO:0000256" key="2">
    <source>
        <dbReference type="ARBA" id="ARBA00022692"/>
    </source>
</evidence>
<accession>G9EMK6</accession>
<feature type="transmembrane region" description="Helical" evidence="5">
    <location>
        <begin position="106"/>
        <end position="135"/>
    </location>
</feature>
<evidence type="ECO:0000256" key="4">
    <source>
        <dbReference type="ARBA" id="ARBA00023136"/>
    </source>
</evidence>
<evidence type="ECO:0000256" key="5">
    <source>
        <dbReference type="SAM" id="Phobius"/>
    </source>
</evidence>
<dbReference type="Pfam" id="PF13520">
    <property type="entry name" value="AA_permease_2"/>
    <property type="match status" value="1"/>
</dbReference>
<name>G9EMK6_9GAMM</name>
<dbReference type="eggNOG" id="COG0531">
    <property type="taxonomic scope" value="Bacteria"/>
</dbReference>
<dbReference type="Proteomes" id="UP000002770">
    <property type="component" value="Unassembled WGS sequence"/>
</dbReference>
<protein>
    <recommendedName>
        <fullName evidence="8">APC family permease</fullName>
    </recommendedName>
</protein>
<dbReference type="PANTHER" id="PTHR47704:SF1">
    <property type="entry name" value="POTASSIUM TRANSPORTER KIMA"/>
    <property type="match status" value="1"/>
</dbReference>
<feature type="transmembrane region" description="Helical" evidence="5">
    <location>
        <begin position="165"/>
        <end position="193"/>
    </location>
</feature>
<dbReference type="HOGENOM" id="CLU_017999_1_0_6"/>
<feature type="transmembrane region" description="Helical" evidence="5">
    <location>
        <begin position="60"/>
        <end position="79"/>
    </location>
</feature>
<feature type="transmembrane region" description="Helical" evidence="5">
    <location>
        <begin position="141"/>
        <end position="158"/>
    </location>
</feature>
<dbReference type="InParanoid" id="G9EMK6"/>
<dbReference type="InterPro" id="IPR053153">
    <property type="entry name" value="APC_K+_Transporter"/>
</dbReference>
<dbReference type="STRING" id="658187.LDG_6474"/>
<evidence type="ECO:0000313" key="7">
    <source>
        <dbReference type="Proteomes" id="UP000002770"/>
    </source>
</evidence>
<dbReference type="Gene3D" id="1.20.1740.10">
    <property type="entry name" value="Amino acid/polyamine transporter I"/>
    <property type="match status" value="1"/>
</dbReference>
<sequence>MSLINKIFGKPLSLRSMKKQELSVMTGVPALGLDALSSTAYGPEAALTILLPLGAVGLNYSFLISILVVVVLMALYFSYRQTAAAYPNGGGAYIVASDNLGRKYGLWAAISLILDYLLNVAVGISAGVGAIVSAIPELQEHTLTLCLVILLMLTLVNLRGIRESGVVFIVPTLIFIFCIAVVLLIGVVNVWLSGGHPEPRVAPPILPLPHETVTIWLFLAAFANGLTAMTGVEAVSNAVPLFRKPSVKNAQLTLTIIVGTLALFLLLIGYLCPAYQIAAMDEMEPGYQTILSQLVAAITGKGIFYYIASASIFVVLAYSAQTSFADFPRVCRLLAEDNYLPYFFAERGRRLVYSVGIILLAIFSAALLIVFKGITNKLIPLFAVGAFSAFLFSQIGMIMHWKRNNSPKRYLKLAVNAIGAVITAIALIIIIATKFMEGAWIIVLIAPFLAYFMSRIRRHYLIVANEIEVPVKLFPTKLKPPVVIIPIHGLDCIAEKALQFGMLLSGEITAVFIDTGVEDVERLKRLWAEKIEEPAKKAQLAIPQLEIIKSPYRRIYKPVLNYIKKVKKQRTDRIIALIIPELVEPKWYEYLLHNIHATGLRALLFLERDERTVVITIPWYLRDSALKTANHDFDDEEIL</sequence>
<dbReference type="RefSeq" id="WP_006870404.1">
    <property type="nucleotide sequence ID" value="NZ_JH413813.1"/>
</dbReference>
<reference evidence="6 7" key="1">
    <citation type="journal article" date="2011" name="BMC Genomics">
        <title>Insight into cross-talk between intra-amoebal pathogens.</title>
        <authorList>
            <person name="Gimenez G."/>
            <person name="Bertelli C."/>
            <person name="Moliner C."/>
            <person name="Robert C."/>
            <person name="Raoult D."/>
            <person name="Fournier P.E."/>
            <person name="Greub G."/>
        </authorList>
    </citation>
    <scope>NUCLEOTIDE SEQUENCE [LARGE SCALE GENOMIC DNA]</scope>
    <source>
        <strain evidence="6 7">LLAP12</strain>
    </source>
</reference>
<proteinExistence type="predicted"/>
<feature type="transmembrane region" description="Helical" evidence="5">
    <location>
        <begin position="413"/>
        <end position="432"/>
    </location>
</feature>
<evidence type="ECO:0000313" key="6">
    <source>
        <dbReference type="EMBL" id="EHL31542.1"/>
    </source>
</evidence>
<dbReference type="EMBL" id="JH413813">
    <property type="protein sequence ID" value="EHL31542.1"/>
    <property type="molecule type" value="Genomic_DNA"/>
</dbReference>
<feature type="transmembrane region" description="Helical" evidence="5">
    <location>
        <begin position="290"/>
        <end position="319"/>
    </location>
</feature>
<feature type="transmembrane region" description="Helical" evidence="5">
    <location>
        <begin position="351"/>
        <end position="372"/>
    </location>
</feature>
<evidence type="ECO:0000256" key="1">
    <source>
        <dbReference type="ARBA" id="ARBA00004141"/>
    </source>
</evidence>
<keyword evidence="4 5" id="KW-0472">Membrane</keyword>
<dbReference type="OrthoDB" id="9759676at2"/>
<feature type="transmembrane region" description="Helical" evidence="5">
    <location>
        <begin position="252"/>
        <end position="278"/>
    </location>
</feature>
<organism evidence="6 7">
    <name type="scientific">Legionella drancourtii LLAP12</name>
    <dbReference type="NCBI Taxonomy" id="658187"/>
    <lineage>
        <taxon>Bacteria</taxon>
        <taxon>Pseudomonadati</taxon>
        <taxon>Pseudomonadota</taxon>
        <taxon>Gammaproteobacteria</taxon>
        <taxon>Legionellales</taxon>
        <taxon>Legionellaceae</taxon>
        <taxon>Legionella</taxon>
    </lineage>
</organism>